<dbReference type="STRING" id="758825.SAMN02982985_01570"/>
<dbReference type="Gene3D" id="2.30.30.240">
    <property type="entry name" value="PRC-barrel domain"/>
    <property type="match status" value="1"/>
</dbReference>
<protein>
    <submittedName>
        <fullName evidence="2">16S rRNA processing protein RimM</fullName>
    </submittedName>
</protein>
<evidence type="ECO:0000259" key="1">
    <source>
        <dbReference type="Pfam" id="PF24986"/>
    </source>
</evidence>
<organism evidence="2 3">
    <name type="scientific">Rugamonas rubra</name>
    <dbReference type="NCBI Taxonomy" id="758825"/>
    <lineage>
        <taxon>Bacteria</taxon>
        <taxon>Pseudomonadati</taxon>
        <taxon>Pseudomonadota</taxon>
        <taxon>Betaproteobacteria</taxon>
        <taxon>Burkholderiales</taxon>
        <taxon>Oxalobacteraceae</taxon>
        <taxon>Telluria group</taxon>
        <taxon>Rugamonas</taxon>
    </lineage>
</organism>
<dbReference type="InterPro" id="IPR056792">
    <property type="entry name" value="PRC_RimM"/>
</dbReference>
<gene>
    <name evidence="2" type="ORF">SAMN02982985_01570</name>
</gene>
<proteinExistence type="predicted"/>
<reference evidence="2 3" key="1">
    <citation type="submission" date="2016-10" db="EMBL/GenBank/DDBJ databases">
        <authorList>
            <person name="de Groot N.N."/>
        </authorList>
    </citation>
    <scope>NUCLEOTIDE SEQUENCE [LARGE SCALE GENOMIC DNA]</scope>
    <source>
        <strain evidence="2 3">ATCC 43154</strain>
    </source>
</reference>
<sequence length="56" mass="6141">MMSNGPQSILRITPAAAVDADPAVVAPERLIPFVDQFIVKVDKEAKKITVDWGLDY</sequence>
<feature type="domain" description="Ribosome maturation factor RimM PRC barrel" evidence="1">
    <location>
        <begin position="28"/>
        <end position="52"/>
    </location>
</feature>
<dbReference type="AlphaFoldDB" id="A0A1I4KQJ8"/>
<evidence type="ECO:0000313" key="2">
    <source>
        <dbReference type="EMBL" id="SFL81015.1"/>
    </source>
</evidence>
<keyword evidence="3" id="KW-1185">Reference proteome</keyword>
<accession>A0A1I4KQJ8</accession>
<name>A0A1I4KQJ8_9BURK</name>
<dbReference type="Pfam" id="PF24986">
    <property type="entry name" value="PRC_RimM"/>
    <property type="match status" value="1"/>
</dbReference>
<dbReference type="SUPFAM" id="SSF50346">
    <property type="entry name" value="PRC-barrel domain"/>
    <property type="match status" value="1"/>
</dbReference>
<dbReference type="InterPro" id="IPR011033">
    <property type="entry name" value="PRC_barrel-like_sf"/>
</dbReference>
<dbReference type="Proteomes" id="UP000199470">
    <property type="component" value="Unassembled WGS sequence"/>
</dbReference>
<evidence type="ECO:0000313" key="3">
    <source>
        <dbReference type="Proteomes" id="UP000199470"/>
    </source>
</evidence>
<dbReference type="EMBL" id="FOTW01000008">
    <property type="protein sequence ID" value="SFL81015.1"/>
    <property type="molecule type" value="Genomic_DNA"/>
</dbReference>